<comment type="subcellular location">
    <subcellularLocation>
        <location evidence="1 12 13">Cytoplasm</location>
    </subcellularLocation>
</comment>
<evidence type="ECO:0000256" key="3">
    <source>
        <dbReference type="ARBA" id="ARBA00022490"/>
    </source>
</evidence>
<dbReference type="CDD" id="cd01983">
    <property type="entry name" value="SIMIBI"/>
    <property type="match status" value="1"/>
</dbReference>
<protein>
    <recommendedName>
        <fullName evidence="12 13">UDP-N-acetylmuramoylalanine--D-glutamate ligase</fullName>
        <ecNumber evidence="12 13">6.3.2.9</ecNumber>
    </recommendedName>
    <alternativeName>
        <fullName evidence="12">D-glutamic acid-adding enzyme</fullName>
    </alternativeName>
    <alternativeName>
        <fullName evidence="12">UDP-N-acetylmuramoyl-L-alanyl-D-glutamate synthetase</fullName>
    </alternativeName>
</protein>
<dbReference type="NCBIfam" id="TIGR01087">
    <property type="entry name" value="murD"/>
    <property type="match status" value="1"/>
</dbReference>
<dbReference type="HAMAP" id="MF_00639">
    <property type="entry name" value="MurD"/>
    <property type="match status" value="1"/>
</dbReference>
<dbReference type="InterPro" id="IPR013221">
    <property type="entry name" value="Mur_ligase_cen"/>
</dbReference>
<organism evidence="17 18">
    <name type="scientific">candidate division WOR-3 bacterium JGI_Cruoil_03_51_56</name>
    <dbReference type="NCBI Taxonomy" id="1973747"/>
    <lineage>
        <taxon>Bacteria</taxon>
        <taxon>Bacteria division WOR-3</taxon>
    </lineage>
</organism>
<dbReference type="InterPro" id="IPR036615">
    <property type="entry name" value="Mur_ligase_C_dom_sf"/>
</dbReference>
<evidence type="ECO:0000256" key="1">
    <source>
        <dbReference type="ARBA" id="ARBA00004496"/>
    </source>
</evidence>
<keyword evidence="6 12" id="KW-0547">Nucleotide-binding</keyword>
<dbReference type="GO" id="GO:0008360">
    <property type="term" value="P:regulation of cell shape"/>
    <property type="evidence" value="ECO:0007669"/>
    <property type="project" value="UniProtKB-KW"/>
</dbReference>
<evidence type="ECO:0000256" key="2">
    <source>
        <dbReference type="ARBA" id="ARBA00004752"/>
    </source>
</evidence>
<dbReference type="Gene3D" id="3.40.50.720">
    <property type="entry name" value="NAD(P)-binding Rossmann-like Domain"/>
    <property type="match status" value="1"/>
</dbReference>
<evidence type="ECO:0000256" key="11">
    <source>
        <dbReference type="ARBA" id="ARBA00023316"/>
    </source>
</evidence>
<dbReference type="InterPro" id="IPR004101">
    <property type="entry name" value="Mur_ligase_C"/>
</dbReference>
<dbReference type="EMBL" id="NOZP01000052">
    <property type="protein sequence ID" value="OYD16422.1"/>
    <property type="molecule type" value="Genomic_DNA"/>
</dbReference>
<keyword evidence="7 12" id="KW-0067">ATP-binding</keyword>
<dbReference type="GO" id="GO:0051301">
    <property type="term" value="P:cell division"/>
    <property type="evidence" value="ECO:0007669"/>
    <property type="project" value="UniProtKB-KW"/>
</dbReference>
<evidence type="ECO:0000256" key="12">
    <source>
        <dbReference type="HAMAP-Rule" id="MF_00639"/>
    </source>
</evidence>
<evidence type="ECO:0000313" key="18">
    <source>
        <dbReference type="Proteomes" id="UP000215559"/>
    </source>
</evidence>
<dbReference type="GO" id="GO:0005737">
    <property type="term" value="C:cytoplasm"/>
    <property type="evidence" value="ECO:0007669"/>
    <property type="project" value="UniProtKB-SubCell"/>
</dbReference>
<comment type="pathway">
    <text evidence="2 12 13">Cell wall biogenesis; peptidoglycan biosynthesis.</text>
</comment>
<feature type="binding site" evidence="12">
    <location>
        <begin position="118"/>
        <end position="124"/>
    </location>
    <ligand>
        <name>ATP</name>
        <dbReference type="ChEBI" id="CHEBI:30616"/>
    </ligand>
</feature>
<dbReference type="Proteomes" id="UP000215559">
    <property type="component" value="Unassembled WGS sequence"/>
</dbReference>
<dbReference type="GO" id="GO:0005524">
    <property type="term" value="F:ATP binding"/>
    <property type="evidence" value="ECO:0007669"/>
    <property type="project" value="UniProtKB-UniRule"/>
</dbReference>
<dbReference type="Gene3D" id="3.40.1190.10">
    <property type="entry name" value="Mur-like, catalytic domain"/>
    <property type="match status" value="1"/>
</dbReference>
<dbReference type="Gene3D" id="3.90.190.20">
    <property type="entry name" value="Mur ligase, C-terminal domain"/>
    <property type="match status" value="1"/>
</dbReference>
<keyword evidence="4 12" id="KW-0436">Ligase</keyword>
<evidence type="ECO:0000256" key="13">
    <source>
        <dbReference type="RuleBase" id="RU003664"/>
    </source>
</evidence>
<dbReference type="Pfam" id="PF08245">
    <property type="entry name" value="Mur_ligase_M"/>
    <property type="match status" value="1"/>
</dbReference>
<dbReference type="InterPro" id="IPR036565">
    <property type="entry name" value="Mur-like_cat_sf"/>
</dbReference>
<evidence type="ECO:0000256" key="6">
    <source>
        <dbReference type="ARBA" id="ARBA00022741"/>
    </source>
</evidence>
<keyword evidence="9 12" id="KW-0573">Peptidoglycan synthesis</keyword>
<dbReference type="SUPFAM" id="SSF51984">
    <property type="entry name" value="MurCD N-terminal domain"/>
    <property type="match status" value="1"/>
</dbReference>
<feature type="domain" description="Mur ligase C-terminal" evidence="15">
    <location>
        <begin position="312"/>
        <end position="424"/>
    </location>
</feature>
<dbReference type="SUPFAM" id="SSF53244">
    <property type="entry name" value="MurD-like peptide ligases, peptide-binding domain"/>
    <property type="match status" value="1"/>
</dbReference>
<dbReference type="GO" id="GO:0009252">
    <property type="term" value="P:peptidoglycan biosynthetic process"/>
    <property type="evidence" value="ECO:0007669"/>
    <property type="project" value="UniProtKB-UniRule"/>
</dbReference>
<comment type="caution">
    <text evidence="17">The sequence shown here is derived from an EMBL/GenBank/DDBJ whole genome shotgun (WGS) entry which is preliminary data.</text>
</comment>
<evidence type="ECO:0000259" key="16">
    <source>
        <dbReference type="Pfam" id="PF08245"/>
    </source>
</evidence>
<dbReference type="InterPro" id="IPR000713">
    <property type="entry name" value="Mur_ligase_N"/>
</dbReference>
<dbReference type="Pfam" id="PF02875">
    <property type="entry name" value="Mur_ligase_C"/>
    <property type="match status" value="1"/>
</dbReference>
<evidence type="ECO:0000313" key="17">
    <source>
        <dbReference type="EMBL" id="OYD16422.1"/>
    </source>
</evidence>
<evidence type="ECO:0000259" key="14">
    <source>
        <dbReference type="Pfam" id="PF01225"/>
    </source>
</evidence>
<dbReference type="AlphaFoldDB" id="A0A235BW05"/>
<reference evidence="17 18" key="1">
    <citation type="submission" date="2017-07" db="EMBL/GenBank/DDBJ databases">
        <title>Recovery of genomes from metagenomes via a dereplication, aggregation, and scoring strategy.</title>
        <authorList>
            <person name="Sieber C.M."/>
            <person name="Probst A.J."/>
            <person name="Sharrar A."/>
            <person name="Thomas B.C."/>
            <person name="Hess M."/>
            <person name="Tringe S.G."/>
            <person name="Banfield J.F."/>
        </authorList>
    </citation>
    <scope>NUCLEOTIDE SEQUENCE [LARGE SCALE GENOMIC DNA]</scope>
    <source>
        <strain evidence="17">JGI_Cruoil_03_51_56</strain>
    </source>
</reference>
<keyword evidence="5 12" id="KW-0132">Cell division</keyword>
<comment type="similarity">
    <text evidence="12">Belongs to the MurCDEF family.</text>
</comment>
<evidence type="ECO:0000256" key="10">
    <source>
        <dbReference type="ARBA" id="ARBA00023306"/>
    </source>
</evidence>
<feature type="domain" description="Mur ligase N-terminal catalytic" evidence="14">
    <location>
        <begin position="27"/>
        <end position="109"/>
    </location>
</feature>
<evidence type="ECO:0000256" key="9">
    <source>
        <dbReference type="ARBA" id="ARBA00022984"/>
    </source>
</evidence>
<dbReference type="UniPathway" id="UPA00219"/>
<dbReference type="InterPro" id="IPR005762">
    <property type="entry name" value="MurD"/>
</dbReference>
<dbReference type="PANTHER" id="PTHR43692:SF1">
    <property type="entry name" value="UDP-N-ACETYLMURAMOYLALANINE--D-GLUTAMATE LIGASE"/>
    <property type="match status" value="1"/>
</dbReference>
<comment type="catalytic activity">
    <reaction evidence="12 13">
        <text>UDP-N-acetyl-alpha-D-muramoyl-L-alanine + D-glutamate + ATP = UDP-N-acetyl-alpha-D-muramoyl-L-alanyl-D-glutamate + ADP + phosphate + H(+)</text>
        <dbReference type="Rhea" id="RHEA:16429"/>
        <dbReference type="ChEBI" id="CHEBI:15378"/>
        <dbReference type="ChEBI" id="CHEBI:29986"/>
        <dbReference type="ChEBI" id="CHEBI:30616"/>
        <dbReference type="ChEBI" id="CHEBI:43474"/>
        <dbReference type="ChEBI" id="CHEBI:83898"/>
        <dbReference type="ChEBI" id="CHEBI:83900"/>
        <dbReference type="ChEBI" id="CHEBI:456216"/>
        <dbReference type="EC" id="6.3.2.9"/>
    </reaction>
</comment>
<feature type="domain" description="Mur ligase central" evidence="16">
    <location>
        <begin position="116"/>
        <end position="290"/>
    </location>
</feature>
<keyword evidence="3 12" id="KW-0963">Cytoplasm</keyword>
<evidence type="ECO:0000259" key="15">
    <source>
        <dbReference type="Pfam" id="PF02875"/>
    </source>
</evidence>
<proteinExistence type="inferred from homology"/>
<evidence type="ECO:0000256" key="8">
    <source>
        <dbReference type="ARBA" id="ARBA00022960"/>
    </source>
</evidence>
<dbReference type="GO" id="GO:0071555">
    <property type="term" value="P:cell wall organization"/>
    <property type="evidence" value="ECO:0007669"/>
    <property type="project" value="UniProtKB-KW"/>
</dbReference>
<keyword evidence="11 12" id="KW-0961">Cell wall biogenesis/degradation</keyword>
<evidence type="ECO:0000256" key="7">
    <source>
        <dbReference type="ARBA" id="ARBA00022840"/>
    </source>
</evidence>
<keyword evidence="8 12" id="KW-0133">Cell shape</keyword>
<accession>A0A235BW05</accession>
<dbReference type="SUPFAM" id="SSF53623">
    <property type="entry name" value="MurD-like peptide ligases, catalytic domain"/>
    <property type="match status" value="1"/>
</dbReference>
<evidence type="ECO:0000256" key="4">
    <source>
        <dbReference type="ARBA" id="ARBA00022598"/>
    </source>
</evidence>
<gene>
    <name evidence="12 17" type="primary">murD</name>
    <name evidence="17" type="ORF">CH330_02870</name>
</gene>
<sequence length="450" mass="50017">MEKPLTVEELKNCKVFIFGLGRAGIAVGRFLLRLGTRVSGYDDNPAIFSRPMVKRLAKTGMKVVQRPGSAKIDLAIVSPGISEENEVVRGLRVRGIPIVDELDLASQFVRGPLIAITGTNGKSTTTALIADILKRAGKRVFIGGNITPGKPLSAALNIPKQDFYVVEVSSFQLERAQWFKPKVAVILNIVPDHLNRHQTMKEYAECKFRILDRQGPEDYAVLNYDDKVVMPARNRGKAKKQFFSLRYKVDGAYQRQGWLFSQGTRVARIKGIRLRGKHNLQNALGAVCVVKLLAIPLQPVRQALAGFNGLAHRLELVAKLNRVEYFNNSMCTNPTAGVKSLQAFHRKVVLITGGREKDLPVNDYVHAIARKAKWVVLLGENSEKMARLLSGAGFYRFQICEDMRQAVAVAKKMAKPGDVVLFSPGFASFDLFANFQERGRAFRKEVGRLG</sequence>
<name>A0A235BW05_UNCW3</name>
<dbReference type="Pfam" id="PF01225">
    <property type="entry name" value="Mur_ligase"/>
    <property type="match status" value="1"/>
</dbReference>
<dbReference type="GO" id="GO:0008764">
    <property type="term" value="F:UDP-N-acetylmuramoylalanine-D-glutamate ligase activity"/>
    <property type="evidence" value="ECO:0007669"/>
    <property type="project" value="UniProtKB-UniRule"/>
</dbReference>
<comment type="function">
    <text evidence="12 13">Cell wall formation. Catalyzes the addition of glutamate to the nucleotide precursor UDP-N-acetylmuramoyl-L-alanine (UMA).</text>
</comment>
<evidence type="ECO:0000256" key="5">
    <source>
        <dbReference type="ARBA" id="ARBA00022618"/>
    </source>
</evidence>
<dbReference type="EC" id="6.3.2.9" evidence="12 13"/>
<keyword evidence="10 12" id="KW-0131">Cell cycle</keyword>
<dbReference type="PANTHER" id="PTHR43692">
    <property type="entry name" value="UDP-N-ACETYLMURAMOYLALANINE--D-GLUTAMATE LIGASE"/>
    <property type="match status" value="1"/>
</dbReference>